<gene>
    <name evidence="6" type="primary">rbsD</name>
    <name evidence="8" type="ORF">N783_08725</name>
</gene>
<dbReference type="NCBIfam" id="NF008761">
    <property type="entry name" value="PRK11797.1"/>
    <property type="match status" value="1"/>
</dbReference>
<comment type="pathway">
    <text evidence="6">Carbohydrate metabolism; D-ribose degradation; D-ribose 5-phosphate from beta-D-ribopyranose: step 1/2.</text>
</comment>
<evidence type="ECO:0000313" key="9">
    <source>
        <dbReference type="Proteomes" id="UP000030403"/>
    </source>
</evidence>
<dbReference type="GO" id="GO:0019303">
    <property type="term" value="P:D-ribose catabolic process"/>
    <property type="evidence" value="ECO:0007669"/>
    <property type="project" value="UniProtKB-UniRule"/>
</dbReference>
<keyword evidence="5 6" id="KW-0119">Carbohydrate metabolism</keyword>
<evidence type="ECO:0000256" key="4">
    <source>
        <dbReference type="ARBA" id="ARBA00023235"/>
    </source>
</evidence>
<comment type="subcellular location">
    <subcellularLocation>
        <location evidence="6">Cytoplasm</location>
    </subcellularLocation>
</comment>
<dbReference type="Proteomes" id="UP000030403">
    <property type="component" value="Unassembled WGS sequence"/>
</dbReference>
<dbReference type="InterPro" id="IPR007721">
    <property type="entry name" value="RbsD_FucU"/>
</dbReference>
<dbReference type="EMBL" id="AVPF01000020">
    <property type="protein sequence ID" value="KGX88323.1"/>
    <property type="molecule type" value="Genomic_DNA"/>
</dbReference>
<dbReference type="Pfam" id="PF05025">
    <property type="entry name" value="RbsD_FucU"/>
    <property type="match status" value="1"/>
</dbReference>
<dbReference type="GO" id="GO:0062193">
    <property type="term" value="F:D-ribose pyranase activity"/>
    <property type="evidence" value="ECO:0007669"/>
    <property type="project" value="UniProtKB-EC"/>
</dbReference>
<evidence type="ECO:0000256" key="6">
    <source>
        <dbReference type="HAMAP-Rule" id="MF_01661"/>
    </source>
</evidence>
<feature type="active site" description="Proton donor" evidence="6">
    <location>
        <position position="20"/>
    </location>
</feature>
<dbReference type="Gene3D" id="3.40.1650.10">
    <property type="entry name" value="RbsD-like domain"/>
    <property type="match status" value="1"/>
</dbReference>
<dbReference type="SUPFAM" id="SSF102546">
    <property type="entry name" value="RbsD-like"/>
    <property type="match status" value="1"/>
</dbReference>
<dbReference type="AlphaFoldDB" id="A0A0A5GAV5"/>
<feature type="coiled-coil region" evidence="7">
    <location>
        <begin position="59"/>
        <end position="118"/>
    </location>
</feature>
<reference evidence="8 9" key="1">
    <citation type="submission" date="2013-08" db="EMBL/GenBank/DDBJ databases">
        <authorList>
            <person name="Huang J."/>
            <person name="Wang G."/>
        </authorList>
    </citation>
    <scope>NUCLEOTIDE SEQUENCE [LARGE SCALE GENOMIC DNA]</scope>
    <source>
        <strain evidence="8 9">BH030004</strain>
    </source>
</reference>
<feature type="binding site" evidence="6">
    <location>
        <begin position="120"/>
        <end position="122"/>
    </location>
    <ligand>
        <name>substrate</name>
    </ligand>
</feature>
<dbReference type="GO" id="GO:0005829">
    <property type="term" value="C:cytosol"/>
    <property type="evidence" value="ECO:0007669"/>
    <property type="project" value="TreeGrafter"/>
</dbReference>
<dbReference type="RefSeq" id="WP_027446630.1">
    <property type="nucleotide sequence ID" value="NZ_AULJ01000038.1"/>
</dbReference>
<sequence>MKKHGVLNRDIAAVLARLGHTDKVVIADCGLPIPEETPCIDLSIKQGYPRFDAILEAILDDMEVESMTLANEIKEYNESLDQHIRNTYEDIPVSYQTHEELKNELKQAKAIIRTGENTPFANVILQAGVIF</sequence>
<name>A0A0A5GAV5_9BACI</name>
<dbReference type="InterPro" id="IPR023750">
    <property type="entry name" value="RbsD-like_sf"/>
</dbReference>
<comment type="subunit">
    <text evidence="6">Homodecamer.</text>
</comment>
<dbReference type="UniPathway" id="UPA00916">
    <property type="reaction ID" value="UER00888"/>
</dbReference>
<comment type="caution">
    <text evidence="8">The sequence shown here is derived from an EMBL/GenBank/DDBJ whole genome shotgun (WGS) entry which is preliminary data.</text>
</comment>
<dbReference type="eggNOG" id="COG1869">
    <property type="taxonomic scope" value="Bacteria"/>
</dbReference>
<accession>A0A0A5GAV5</accession>
<keyword evidence="3 6" id="KW-0963">Cytoplasm</keyword>
<feature type="binding site" evidence="6">
    <location>
        <position position="28"/>
    </location>
    <ligand>
        <name>substrate</name>
    </ligand>
</feature>
<dbReference type="PANTHER" id="PTHR37831">
    <property type="entry name" value="D-RIBOSE PYRANASE"/>
    <property type="match status" value="1"/>
</dbReference>
<dbReference type="HAMAP" id="MF_01661">
    <property type="entry name" value="D_rib_pyranase"/>
    <property type="match status" value="1"/>
</dbReference>
<comment type="function">
    <text evidence="6">Catalyzes the interconversion of beta-pyran and beta-furan forms of D-ribose.</text>
</comment>
<comment type="catalytic activity">
    <reaction evidence="1 6">
        <text>beta-D-ribopyranose = beta-D-ribofuranose</text>
        <dbReference type="Rhea" id="RHEA:25432"/>
        <dbReference type="ChEBI" id="CHEBI:27476"/>
        <dbReference type="ChEBI" id="CHEBI:47002"/>
        <dbReference type="EC" id="5.4.99.62"/>
    </reaction>
</comment>
<comment type="similarity">
    <text evidence="6">Belongs to the RbsD / FucU family. RbsD subfamily.</text>
</comment>
<feature type="binding site" evidence="6">
    <location>
        <position position="98"/>
    </location>
    <ligand>
        <name>substrate</name>
    </ligand>
</feature>
<organism evidence="8 9">
    <name type="scientific">Pontibacillus marinus BH030004 = DSM 16465</name>
    <dbReference type="NCBI Taxonomy" id="1385511"/>
    <lineage>
        <taxon>Bacteria</taxon>
        <taxon>Bacillati</taxon>
        <taxon>Bacillota</taxon>
        <taxon>Bacilli</taxon>
        <taxon>Bacillales</taxon>
        <taxon>Bacillaceae</taxon>
        <taxon>Pontibacillus</taxon>
    </lineage>
</organism>
<keyword evidence="9" id="KW-1185">Reference proteome</keyword>
<dbReference type="EC" id="5.4.99.62" evidence="2 6"/>
<dbReference type="OrthoDB" id="9805009at2"/>
<evidence type="ECO:0000313" key="8">
    <source>
        <dbReference type="EMBL" id="KGX88323.1"/>
    </source>
</evidence>
<dbReference type="PANTHER" id="PTHR37831:SF1">
    <property type="entry name" value="D-RIBOSE PYRANASE"/>
    <property type="match status" value="1"/>
</dbReference>
<proteinExistence type="inferred from homology"/>
<keyword evidence="4 6" id="KW-0413">Isomerase</keyword>
<keyword evidence="7" id="KW-0175">Coiled coil</keyword>
<evidence type="ECO:0000256" key="1">
    <source>
        <dbReference type="ARBA" id="ARBA00000223"/>
    </source>
</evidence>
<protein>
    <recommendedName>
        <fullName evidence="2 6">D-ribose pyranase</fullName>
        <ecNumber evidence="2 6">5.4.99.62</ecNumber>
    </recommendedName>
</protein>
<evidence type="ECO:0000256" key="5">
    <source>
        <dbReference type="ARBA" id="ARBA00023277"/>
    </source>
</evidence>
<evidence type="ECO:0000256" key="7">
    <source>
        <dbReference type="SAM" id="Coils"/>
    </source>
</evidence>
<evidence type="ECO:0000256" key="2">
    <source>
        <dbReference type="ARBA" id="ARBA00012862"/>
    </source>
</evidence>
<dbReference type="InterPro" id="IPR023064">
    <property type="entry name" value="D-ribose_pyranase"/>
</dbReference>
<dbReference type="GO" id="GO:0016872">
    <property type="term" value="F:intramolecular lyase activity"/>
    <property type="evidence" value="ECO:0007669"/>
    <property type="project" value="UniProtKB-UniRule"/>
</dbReference>
<dbReference type="GO" id="GO:0048029">
    <property type="term" value="F:monosaccharide binding"/>
    <property type="evidence" value="ECO:0007669"/>
    <property type="project" value="InterPro"/>
</dbReference>
<evidence type="ECO:0000256" key="3">
    <source>
        <dbReference type="ARBA" id="ARBA00022490"/>
    </source>
</evidence>
<dbReference type="STRING" id="1385511.GCA_000425225_02986"/>